<evidence type="ECO:0000256" key="2">
    <source>
        <dbReference type="ARBA" id="ARBA00004950"/>
    </source>
</evidence>
<dbReference type="PRINTS" id="PR00411">
    <property type="entry name" value="PNDRDTASEI"/>
</dbReference>
<evidence type="ECO:0000256" key="3">
    <source>
        <dbReference type="ARBA" id="ARBA00008562"/>
    </source>
</evidence>
<dbReference type="Proteomes" id="UP001242480">
    <property type="component" value="Unassembled WGS sequence"/>
</dbReference>
<dbReference type="RefSeq" id="WP_307284112.1">
    <property type="nucleotide sequence ID" value="NZ_JAUSVX010000023.1"/>
</dbReference>
<dbReference type="Gene3D" id="3.90.700.10">
    <property type="entry name" value="Succinate dehydrogenase/fumarate reductase flavoprotein, catalytic domain"/>
    <property type="match status" value="1"/>
</dbReference>
<keyword evidence="14" id="KW-1185">Reference proteome</keyword>
<evidence type="ECO:0000313" key="14">
    <source>
        <dbReference type="Proteomes" id="UP001242480"/>
    </source>
</evidence>
<comment type="pathway">
    <text evidence="2">Cofactor biosynthesis; NAD(+) biosynthesis; iminoaspartate from L-aspartate (oxidase route): step 1/1.</text>
</comment>
<dbReference type="Gene3D" id="3.50.50.60">
    <property type="entry name" value="FAD/NAD(P)-binding domain"/>
    <property type="match status" value="1"/>
</dbReference>
<name>A0ABU0JJJ4_9HYPH</name>
<dbReference type="PANTHER" id="PTHR42716:SF2">
    <property type="entry name" value="L-ASPARTATE OXIDASE, CHLOROPLASTIC"/>
    <property type="match status" value="1"/>
</dbReference>
<keyword evidence="7" id="KW-0274">FAD</keyword>
<evidence type="ECO:0000256" key="6">
    <source>
        <dbReference type="ARBA" id="ARBA00022642"/>
    </source>
</evidence>
<dbReference type="InterPro" id="IPR036188">
    <property type="entry name" value="FAD/NAD-bd_sf"/>
</dbReference>
<evidence type="ECO:0000313" key="13">
    <source>
        <dbReference type="EMBL" id="MDQ0474457.1"/>
    </source>
</evidence>
<feature type="domain" description="Fumarate reductase/succinate dehydrogenase flavoprotein-like C-terminal" evidence="12">
    <location>
        <begin position="422"/>
        <end position="499"/>
    </location>
</feature>
<comment type="catalytic activity">
    <reaction evidence="9">
        <text>L-aspartate + O2 = iminosuccinate + H2O2</text>
        <dbReference type="Rhea" id="RHEA:25876"/>
        <dbReference type="ChEBI" id="CHEBI:15379"/>
        <dbReference type="ChEBI" id="CHEBI:16240"/>
        <dbReference type="ChEBI" id="CHEBI:29991"/>
        <dbReference type="ChEBI" id="CHEBI:77875"/>
        <dbReference type="EC" id="1.4.3.16"/>
    </reaction>
    <physiologicalReaction direction="left-to-right" evidence="9">
        <dbReference type="Rhea" id="RHEA:25877"/>
    </physiologicalReaction>
</comment>
<dbReference type="EC" id="1.4.3.16" evidence="4"/>
<feature type="region of interest" description="Disordered" evidence="10">
    <location>
        <begin position="486"/>
        <end position="520"/>
    </location>
</feature>
<reference evidence="13 14" key="1">
    <citation type="submission" date="2023-07" db="EMBL/GenBank/DDBJ databases">
        <title>Genomic Encyclopedia of Type Strains, Phase IV (KMG-IV): sequencing the most valuable type-strain genomes for metagenomic binning, comparative biology and taxonomic classification.</title>
        <authorList>
            <person name="Goeker M."/>
        </authorList>
    </citation>
    <scope>NUCLEOTIDE SEQUENCE [LARGE SCALE GENOMIC DNA]</scope>
    <source>
        <strain evidence="13 14">DSM 19619</strain>
    </source>
</reference>
<evidence type="ECO:0000256" key="9">
    <source>
        <dbReference type="ARBA" id="ARBA00048305"/>
    </source>
</evidence>
<sequence>MPRPSQMAAEIDLAADVLVLGGGPAGAWAALAAAEAGARVVLADKGRVGTSGASAAANTAVIAAPDAATRAVVMERRLARGFGLVQAETVERVLDEAHGRLLDLGAWGYAFARDDAGAIYRGTLRGPDYLQLLRRRLHKAGVRILDHSPALALIGDRAGAAGAWGVARAGGARWRVRAGAVVIATGGCAFRSKALGTHGLTGDGLLMAAELGATLSGMEFSGQYGISHVAATVTKNLIYGWASFTDATGRRLEGEDPFEILARHLPEGPVYAMIDRASPAIREGLRRGQPNIFLPLDRLGIDPFTERFPVTLRYEGTVRGVGGLSIDPRGATGVPGLFAAGDAASRESLVGATSGGGGPNATWAIASGCWAGAAAAAFAAGTDARPDGGPVAEMPLLDDAGLAEGLRLVQDELFPVERNFIRDGAAMRGARQRLGEGWRRLRRAGRAPAAGLDAARLLRGRELAAITATARWINAAALARTESRGIHRRRDCAATDPAQARSLSVSGLDHPVATKSEAVR</sequence>
<evidence type="ECO:0000256" key="8">
    <source>
        <dbReference type="ARBA" id="ARBA00023002"/>
    </source>
</evidence>
<dbReference type="SUPFAM" id="SSF46977">
    <property type="entry name" value="Succinate dehydrogenase/fumarate reductase flavoprotein C-terminal domain"/>
    <property type="match status" value="1"/>
</dbReference>
<evidence type="ECO:0000256" key="10">
    <source>
        <dbReference type="SAM" id="MobiDB-lite"/>
    </source>
</evidence>
<evidence type="ECO:0000256" key="4">
    <source>
        <dbReference type="ARBA" id="ARBA00012173"/>
    </source>
</evidence>
<dbReference type="InterPro" id="IPR027477">
    <property type="entry name" value="Succ_DH/fumarate_Rdtase_cat_sf"/>
</dbReference>
<dbReference type="EMBL" id="JAUSVX010000023">
    <property type="protein sequence ID" value="MDQ0474457.1"/>
    <property type="molecule type" value="Genomic_DNA"/>
</dbReference>
<evidence type="ECO:0000259" key="12">
    <source>
        <dbReference type="Pfam" id="PF02910"/>
    </source>
</evidence>
<comment type="caution">
    <text evidence="13">The sequence shown here is derived from an EMBL/GenBank/DDBJ whole genome shotgun (WGS) entry which is preliminary data.</text>
</comment>
<evidence type="ECO:0000256" key="5">
    <source>
        <dbReference type="ARBA" id="ARBA00022630"/>
    </source>
</evidence>
<keyword evidence="8" id="KW-0560">Oxidoreductase</keyword>
<dbReference type="InterPro" id="IPR015939">
    <property type="entry name" value="Fum_Rdtase/Succ_DH_flav-like_C"/>
</dbReference>
<proteinExistence type="inferred from homology"/>
<comment type="similarity">
    <text evidence="3">Belongs to the FAD-dependent oxidoreductase 2 family. NadB subfamily.</text>
</comment>
<gene>
    <name evidence="13" type="ORF">QO011_007498</name>
</gene>
<dbReference type="InterPro" id="IPR005288">
    <property type="entry name" value="NadB"/>
</dbReference>
<comment type="cofactor">
    <cofactor evidence="1">
        <name>FAD</name>
        <dbReference type="ChEBI" id="CHEBI:57692"/>
    </cofactor>
</comment>
<dbReference type="Pfam" id="PF02910">
    <property type="entry name" value="Succ_DH_flav_C"/>
    <property type="match status" value="1"/>
</dbReference>
<evidence type="ECO:0000259" key="11">
    <source>
        <dbReference type="Pfam" id="PF00890"/>
    </source>
</evidence>
<keyword evidence="6" id="KW-0662">Pyridine nucleotide biosynthesis</keyword>
<dbReference type="InterPro" id="IPR003953">
    <property type="entry name" value="FAD-dep_OxRdtase_2_FAD-bd"/>
</dbReference>
<protein>
    <recommendedName>
        <fullName evidence="4">L-aspartate oxidase</fullName>
        <ecNumber evidence="4">1.4.3.16</ecNumber>
    </recommendedName>
</protein>
<dbReference type="InterPro" id="IPR037099">
    <property type="entry name" value="Fum_R/Succ_DH_flav-like_C_sf"/>
</dbReference>
<evidence type="ECO:0000256" key="7">
    <source>
        <dbReference type="ARBA" id="ARBA00022827"/>
    </source>
</evidence>
<organism evidence="13 14">
    <name type="scientific">Labrys wisconsinensis</name>
    <dbReference type="NCBI Taxonomy" id="425677"/>
    <lineage>
        <taxon>Bacteria</taxon>
        <taxon>Pseudomonadati</taxon>
        <taxon>Pseudomonadota</taxon>
        <taxon>Alphaproteobacteria</taxon>
        <taxon>Hyphomicrobiales</taxon>
        <taxon>Xanthobacteraceae</taxon>
        <taxon>Labrys</taxon>
    </lineage>
</organism>
<feature type="domain" description="FAD-dependent oxidoreductase 2 FAD-binding" evidence="11">
    <location>
        <begin position="16"/>
        <end position="357"/>
    </location>
</feature>
<dbReference type="PRINTS" id="PR00368">
    <property type="entry name" value="FADPNR"/>
</dbReference>
<dbReference type="Pfam" id="PF00890">
    <property type="entry name" value="FAD_binding_2"/>
    <property type="match status" value="1"/>
</dbReference>
<dbReference type="Gene3D" id="1.20.58.100">
    <property type="entry name" value="Fumarate reductase/succinate dehydrogenase flavoprotein-like, C-terminal domain"/>
    <property type="match status" value="1"/>
</dbReference>
<dbReference type="SUPFAM" id="SSF51905">
    <property type="entry name" value="FAD/NAD(P)-binding domain"/>
    <property type="match status" value="1"/>
</dbReference>
<accession>A0ABU0JJJ4</accession>
<dbReference type="PANTHER" id="PTHR42716">
    <property type="entry name" value="L-ASPARTATE OXIDASE"/>
    <property type="match status" value="1"/>
</dbReference>
<keyword evidence="5" id="KW-0285">Flavoprotein</keyword>
<evidence type="ECO:0000256" key="1">
    <source>
        <dbReference type="ARBA" id="ARBA00001974"/>
    </source>
</evidence>